<evidence type="ECO:0000256" key="3">
    <source>
        <dbReference type="ARBA" id="ARBA00022679"/>
    </source>
</evidence>
<evidence type="ECO:0000313" key="7">
    <source>
        <dbReference type="EMBL" id="SFW72678.1"/>
    </source>
</evidence>
<dbReference type="STRING" id="546364.SAMN04489730_3487"/>
<dbReference type="GO" id="GO:0008483">
    <property type="term" value="F:transaminase activity"/>
    <property type="evidence" value="ECO:0007669"/>
    <property type="project" value="UniProtKB-KW"/>
</dbReference>
<comment type="similarity">
    <text evidence="1 6">Belongs to the class-III pyridoxal-phosphate-dependent aminotransferase family.</text>
</comment>
<gene>
    <name evidence="7" type="ORF">SAMN04489730_3487</name>
</gene>
<dbReference type="PIRSF" id="PIRSF000521">
    <property type="entry name" value="Transaminase_4ab_Lys_Orn"/>
    <property type="match status" value="1"/>
</dbReference>
<dbReference type="InterPro" id="IPR049704">
    <property type="entry name" value="Aminotrans_3_PPA_site"/>
</dbReference>
<dbReference type="PANTHER" id="PTHR43094:SF1">
    <property type="entry name" value="AMINOTRANSFERASE CLASS-III"/>
    <property type="match status" value="1"/>
</dbReference>
<dbReference type="InterPro" id="IPR005814">
    <property type="entry name" value="Aminotrans_3"/>
</dbReference>
<organism evidence="7 8">
    <name type="scientific">Amycolatopsis australiensis</name>
    <dbReference type="NCBI Taxonomy" id="546364"/>
    <lineage>
        <taxon>Bacteria</taxon>
        <taxon>Bacillati</taxon>
        <taxon>Actinomycetota</taxon>
        <taxon>Actinomycetes</taxon>
        <taxon>Pseudonocardiales</taxon>
        <taxon>Pseudonocardiaceae</taxon>
        <taxon>Amycolatopsis</taxon>
    </lineage>
</organism>
<dbReference type="RefSeq" id="WP_072477277.1">
    <property type="nucleotide sequence ID" value="NZ_FPJG01000006.1"/>
</dbReference>
<keyword evidence="4 6" id="KW-0663">Pyridoxal phosphate</keyword>
<sequence>MTILPELPKFSAVQLRKLDLQHVIHPHQQAAKTERCVIVRGRGCTVWDAEGNEYLDATGSANWLAQVGHGRRELVAAAAEQMSELAYFTSWDVFTNDKAVQLATRLAELAPAGLERVFFTSGGSESVETAVKAARLYHHRRGEPDRTWIIGRHFGYHGSTYGSGSITGLPPMQAEVGPALPHIEKVSAPALYRAAELYGDQDPTDFLIDELARTIDRLGPQNIAAMIGEPVMGGGGGILVPPAGYWPRVRELLSRHGILLIADEVVTAYGRTGAWFDSAERGMAPDIIVTAKGLTSGYVPLGAVLLTDAIAEQLISQPFFHGFTYFGHPVACAVALKNLEIIEEEGLNERSLRIGDWFRAALAPAAQLPVVGDIRVAGATVGIELVTDKDTKAPLMAGAAAVELRHAHGVIVRDYGPTLVLSPPLVFERDHVDRTATAIIEVLSRMDSDGRLTPR</sequence>
<accession>A0A1K1RLU8</accession>
<dbReference type="Gene3D" id="3.90.1150.10">
    <property type="entry name" value="Aspartate Aminotransferase, domain 1"/>
    <property type="match status" value="1"/>
</dbReference>
<keyword evidence="3 7" id="KW-0808">Transferase</keyword>
<proteinExistence type="inferred from homology"/>
<evidence type="ECO:0000256" key="5">
    <source>
        <dbReference type="ARBA" id="ARBA00023194"/>
    </source>
</evidence>
<dbReference type="InterPro" id="IPR015421">
    <property type="entry name" value="PyrdxlP-dep_Trfase_major"/>
</dbReference>
<dbReference type="GO" id="GO:0017000">
    <property type="term" value="P:antibiotic biosynthetic process"/>
    <property type="evidence" value="ECO:0007669"/>
    <property type="project" value="UniProtKB-KW"/>
</dbReference>
<name>A0A1K1RLU8_9PSEU</name>
<keyword evidence="2 7" id="KW-0032">Aminotransferase</keyword>
<reference evidence="8" key="1">
    <citation type="submission" date="2016-11" db="EMBL/GenBank/DDBJ databases">
        <authorList>
            <person name="Varghese N."/>
            <person name="Submissions S."/>
        </authorList>
    </citation>
    <scope>NUCLEOTIDE SEQUENCE [LARGE SCALE GENOMIC DNA]</scope>
    <source>
        <strain evidence="8">DSM 44671</strain>
    </source>
</reference>
<evidence type="ECO:0000256" key="1">
    <source>
        <dbReference type="ARBA" id="ARBA00008954"/>
    </source>
</evidence>
<dbReference type="InterPro" id="IPR015424">
    <property type="entry name" value="PyrdxlP-dep_Trfase"/>
</dbReference>
<dbReference type="InterPro" id="IPR015422">
    <property type="entry name" value="PyrdxlP-dep_Trfase_small"/>
</dbReference>
<keyword evidence="8" id="KW-1185">Reference proteome</keyword>
<protein>
    <submittedName>
        <fullName evidence="7">Putrescine aminotransferase</fullName>
    </submittedName>
</protein>
<dbReference type="GO" id="GO:0030170">
    <property type="term" value="F:pyridoxal phosphate binding"/>
    <property type="evidence" value="ECO:0007669"/>
    <property type="project" value="InterPro"/>
</dbReference>
<keyword evidence="5" id="KW-0045">Antibiotic biosynthesis</keyword>
<evidence type="ECO:0000256" key="4">
    <source>
        <dbReference type="ARBA" id="ARBA00022898"/>
    </source>
</evidence>
<dbReference type="OrthoDB" id="9801834at2"/>
<dbReference type="CDD" id="cd00610">
    <property type="entry name" value="OAT_like"/>
    <property type="match status" value="1"/>
</dbReference>
<evidence type="ECO:0000256" key="2">
    <source>
        <dbReference type="ARBA" id="ARBA00022576"/>
    </source>
</evidence>
<evidence type="ECO:0000313" key="8">
    <source>
        <dbReference type="Proteomes" id="UP000182740"/>
    </source>
</evidence>
<dbReference type="PROSITE" id="PS00600">
    <property type="entry name" value="AA_TRANSFER_CLASS_3"/>
    <property type="match status" value="1"/>
</dbReference>
<evidence type="ECO:0000256" key="6">
    <source>
        <dbReference type="RuleBase" id="RU003560"/>
    </source>
</evidence>
<dbReference type="Gene3D" id="3.40.640.10">
    <property type="entry name" value="Type I PLP-dependent aspartate aminotransferase-like (Major domain)"/>
    <property type="match status" value="1"/>
</dbReference>
<dbReference type="Pfam" id="PF00202">
    <property type="entry name" value="Aminotran_3"/>
    <property type="match status" value="1"/>
</dbReference>
<dbReference type="SUPFAM" id="SSF53383">
    <property type="entry name" value="PLP-dependent transferases"/>
    <property type="match status" value="1"/>
</dbReference>
<dbReference type="Proteomes" id="UP000182740">
    <property type="component" value="Unassembled WGS sequence"/>
</dbReference>
<dbReference type="AlphaFoldDB" id="A0A1K1RLU8"/>
<dbReference type="EMBL" id="FPJG01000006">
    <property type="protein sequence ID" value="SFW72678.1"/>
    <property type="molecule type" value="Genomic_DNA"/>
</dbReference>
<dbReference type="FunFam" id="3.40.640.10:FF:000014">
    <property type="entry name" value="Adenosylmethionine-8-amino-7-oxononanoate aminotransferase, probable"/>
    <property type="match status" value="1"/>
</dbReference>
<dbReference type="PANTHER" id="PTHR43094">
    <property type="entry name" value="AMINOTRANSFERASE"/>
    <property type="match status" value="1"/>
</dbReference>